<reference evidence="2" key="1">
    <citation type="journal article" date="2016" name="PLoS ONE">
        <title>Intron Derived Size Polymorphism in the Mitochondrial Genomes of Closely Related Chrysoporthe Species.</title>
        <authorList>
            <person name="Kanzi A.M."/>
            <person name="Wingfield B.D."/>
            <person name="Steenkamp E.T."/>
            <person name="Naidoo S."/>
            <person name="van der Merwe N.A."/>
        </authorList>
    </citation>
    <scope>NUCLEOTIDE SEQUENCE</scope>
</reference>
<dbReference type="SUPFAM" id="SSF55608">
    <property type="entry name" value="Homing endonucleases"/>
    <property type="match status" value="1"/>
</dbReference>
<geneLocation type="mitochondrion" evidence="2"/>
<gene>
    <name evidence="2" type="primary">orf183</name>
</gene>
<protein>
    <submittedName>
        <fullName evidence="2">LAGLIDADG endonuclease</fullName>
    </submittedName>
</protein>
<dbReference type="PANTHER" id="PTHR36181">
    <property type="entry name" value="INTRON-ENCODED ENDONUCLEASE AI3-RELATED"/>
    <property type="match status" value="1"/>
</dbReference>
<feature type="domain" description="Homing endonuclease LAGLIDADG" evidence="1">
    <location>
        <begin position="56"/>
        <end position="154"/>
    </location>
</feature>
<dbReference type="RefSeq" id="YP_009261990.1">
    <property type="nucleotide sequence ID" value="NC_030522.1"/>
</dbReference>
<dbReference type="Gene3D" id="3.10.28.10">
    <property type="entry name" value="Homing endonucleases"/>
    <property type="match status" value="1"/>
</dbReference>
<dbReference type="InterPro" id="IPR051289">
    <property type="entry name" value="LAGLIDADG_Endonuclease"/>
</dbReference>
<dbReference type="GeneID" id="31078120"/>
<keyword evidence="2" id="KW-0378">Hydrolase</keyword>
<proteinExistence type="predicted"/>
<dbReference type="GO" id="GO:0004519">
    <property type="term" value="F:endonuclease activity"/>
    <property type="evidence" value="ECO:0007669"/>
    <property type="project" value="UniProtKB-KW"/>
</dbReference>
<accession>A0A191MWM1</accession>
<evidence type="ECO:0000259" key="1">
    <source>
        <dbReference type="Pfam" id="PF00961"/>
    </source>
</evidence>
<dbReference type="FunFam" id="3.10.28.10:FF:000010">
    <property type="entry name" value="LAGLIDADG homing endonuclease I-LtrII"/>
    <property type="match status" value="1"/>
</dbReference>
<dbReference type="InterPro" id="IPR004860">
    <property type="entry name" value="LAGLIDADG_dom"/>
</dbReference>
<keyword evidence="2" id="KW-0496">Mitochondrion</keyword>
<organism evidence="2">
    <name type="scientific">Chrysoporthe austroafricana</name>
    <dbReference type="NCBI Taxonomy" id="354353"/>
    <lineage>
        <taxon>Eukaryota</taxon>
        <taxon>Fungi</taxon>
        <taxon>Dikarya</taxon>
        <taxon>Ascomycota</taxon>
        <taxon>Pezizomycotina</taxon>
        <taxon>Sordariomycetes</taxon>
        <taxon>Sordariomycetidae</taxon>
        <taxon>Diaporthales</taxon>
        <taxon>Cryphonectriaceae</taxon>
        <taxon>Cryphonectria-Endothia species complex</taxon>
        <taxon>Chrysoporthe</taxon>
    </lineage>
</organism>
<dbReference type="AlphaFoldDB" id="A0A191MWM1"/>
<dbReference type="Pfam" id="PF00961">
    <property type="entry name" value="LAGLIDADG_1"/>
    <property type="match status" value="1"/>
</dbReference>
<evidence type="ECO:0000313" key="2">
    <source>
        <dbReference type="EMBL" id="AMX22065.1"/>
    </source>
</evidence>
<dbReference type="EMBL" id="KT380883">
    <property type="protein sequence ID" value="AMX22065.1"/>
    <property type="molecule type" value="Genomic_DNA"/>
</dbReference>
<sequence>MNNKEHLTYEGLIKIVSIRASLNKGLSQTIADEFPNIIPAVRSPVYESKILDPQWLAGFASAEGCFTLTVNNSTSHKLGKTIQTTFTITQHIRDKLLMEYLIDYLDCGMLYKRNEACDFRVRSIVDIKKKIIPFFDKYPIQGVKSLAYVDFCRAAYLIDKKSHLTTDGIDELLEIKREINKIR</sequence>
<dbReference type="GO" id="GO:0005739">
    <property type="term" value="C:mitochondrion"/>
    <property type="evidence" value="ECO:0007669"/>
    <property type="project" value="UniProtKB-ARBA"/>
</dbReference>
<dbReference type="InterPro" id="IPR027434">
    <property type="entry name" value="Homing_endonucl"/>
</dbReference>
<keyword evidence="2" id="KW-0255">Endonuclease</keyword>
<name>A0A191MWM1_9PEZI</name>
<dbReference type="PANTHER" id="PTHR36181:SF4">
    <property type="entry name" value="LAGLIDADG ENDONUCLEASE"/>
    <property type="match status" value="1"/>
</dbReference>
<keyword evidence="2" id="KW-0540">Nuclease</keyword>